<dbReference type="GO" id="GO:0005525">
    <property type="term" value="F:GTP binding"/>
    <property type="evidence" value="ECO:0007669"/>
    <property type="project" value="UniProtKB-KW"/>
</dbReference>
<reference evidence="12 13" key="1">
    <citation type="journal article" date="2016" name="Nat. Commun.">
        <title>Thousands of microbial genomes shed light on interconnected biogeochemical processes in an aquifer system.</title>
        <authorList>
            <person name="Anantharaman K."/>
            <person name="Brown C.T."/>
            <person name="Hug L.A."/>
            <person name="Sharon I."/>
            <person name="Castelle C.J."/>
            <person name="Probst A.J."/>
            <person name="Thomas B.C."/>
            <person name="Singh A."/>
            <person name="Wilkins M.J."/>
            <person name="Karaoz U."/>
            <person name="Brodie E.L."/>
            <person name="Williams K.H."/>
            <person name="Hubbard S.S."/>
            <person name="Banfield J.F."/>
        </authorList>
    </citation>
    <scope>NUCLEOTIDE SEQUENCE [LARGE SCALE GENOMIC DNA]</scope>
</reference>
<gene>
    <name evidence="12" type="ORF">A2557_13955</name>
</gene>
<evidence type="ECO:0000256" key="9">
    <source>
        <dbReference type="ARBA" id="ARBA00023150"/>
    </source>
</evidence>
<dbReference type="GO" id="GO:0046872">
    <property type="term" value="F:metal ion binding"/>
    <property type="evidence" value="ECO:0007669"/>
    <property type="project" value="UniProtKB-KW"/>
</dbReference>
<keyword evidence="9" id="KW-0501">Molybdenum cofactor biosynthesis</keyword>
<dbReference type="AlphaFoldDB" id="A0A1F6GTN8"/>
<evidence type="ECO:0000256" key="3">
    <source>
        <dbReference type="ARBA" id="ARBA00022691"/>
    </source>
</evidence>
<evidence type="ECO:0000256" key="5">
    <source>
        <dbReference type="ARBA" id="ARBA00022741"/>
    </source>
</evidence>
<dbReference type="Gene3D" id="3.20.20.70">
    <property type="entry name" value="Aldolase class I"/>
    <property type="match status" value="1"/>
</dbReference>
<keyword evidence="8" id="KW-0342">GTP-binding</keyword>
<dbReference type="Pfam" id="PF06463">
    <property type="entry name" value="Mob_synth_C"/>
    <property type="match status" value="1"/>
</dbReference>
<dbReference type="GO" id="GO:0061799">
    <property type="term" value="F:cyclic pyranopterin monophosphate synthase activity"/>
    <property type="evidence" value="ECO:0007669"/>
    <property type="project" value="TreeGrafter"/>
</dbReference>
<dbReference type="EMBL" id="MFNF01000033">
    <property type="protein sequence ID" value="OGH01532.1"/>
    <property type="molecule type" value="Genomic_DNA"/>
</dbReference>
<evidence type="ECO:0000256" key="7">
    <source>
        <dbReference type="ARBA" id="ARBA00023014"/>
    </source>
</evidence>
<dbReference type="SMART" id="SM00729">
    <property type="entry name" value="Elp3"/>
    <property type="match status" value="1"/>
</dbReference>
<keyword evidence="10" id="KW-0456">Lyase</keyword>
<dbReference type="InterPro" id="IPR006638">
    <property type="entry name" value="Elp3/MiaA/NifB-like_rSAM"/>
</dbReference>
<evidence type="ECO:0000313" key="12">
    <source>
        <dbReference type="EMBL" id="OGH01532.1"/>
    </source>
</evidence>
<dbReference type="CDD" id="cd01335">
    <property type="entry name" value="Radical_SAM"/>
    <property type="match status" value="1"/>
</dbReference>
<dbReference type="GO" id="GO:0006777">
    <property type="term" value="P:Mo-molybdopterin cofactor biosynthetic process"/>
    <property type="evidence" value="ECO:0007669"/>
    <property type="project" value="UniProtKB-KW"/>
</dbReference>
<keyword evidence="4" id="KW-0479">Metal-binding</keyword>
<dbReference type="InterPro" id="IPR050105">
    <property type="entry name" value="MoCo_biosynth_MoaA/MoaC"/>
</dbReference>
<evidence type="ECO:0000256" key="1">
    <source>
        <dbReference type="ARBA" id="ARBA00001966"/>
    </source>
</evidence>
<dbReference type="SUPFAM" id="SSF102114">
    <property type="entry name" value="Radical SAM enzymes"/>
    <property type="match status" value="1"/>
</dbReference>
<keyword evidence="5" id="KW-0547">Nucleotide-binding</keyword>
<dbReference type="InterPro" id="IPR010505">
    <property type="entry name" value="MoaA_twitch"/>
</dbReference>
<accession>A0A1F6GTN8</accession>
<evidence type="ECO:0000256" key="8">
    <source>
        <dbReference type="ARBA" id="ARBA00023134"/>
    </source>
</evidence>
<organism evidence="12 13">
    <name type="scientific">Candidatus Lambdaproteobacteria bacterium RIFOXYD2_FULL_56_26</name>
    <dbReference type="NCBI Taxonomy" id="1817773"/>
    <lineage>
        <taxon>Bacteria</taxon>
        <taxon>Pseudomonadati</taxon>
        <taxon>Pseudomonadota</taxon>
        <taxon>Candidatus Lambdaproteobacteria</taxon>
    </lineage>
</organism>
<protein>
    <recommendedName>
        <fullName evidence="11">Radical SAM core domain-containing protein</fullName>
    </recommendedName>
</protein>
<evidence type="ECO:0000313" key="13">
    <source>
        <dbReference type="Proteomes" id="UP000177583"/>
    </source>
</evidence>
<comment type="caution">
    <text evidence="12">The sequence shown here is derived from an EMBL/GenBank/DDBJ whole genome shotgun (WGS) entry which is preliminary data.</text>
</comment>
<dbReference type="GO" id="GO:0051539">
    <property type="term" value="F:4 iron, 4 sulfur cluster binding"/>
    <property type="evidence" value="ECO:0007669"/>
    <property type="project" value="UniProtKB-KW"/>
</dbReference>
<evidence type="ECO:0000259" key="11">
    <source>
        <dbReference type="PROSITE" id="PS51918"/>
    </source>
</evidence>
<dbReference type="PANTHER" id="PTHR22960">
    <property type="entry name" value="MOLYBDOPTERIN COFACTOR SYNTHESIS PROTEIN A"/>
    <property type="match status" value="1"/>
</dbReference>
<dbReference type="Pfam" id="PF04055">
    <property type="entry name" value="Radical_SAM"/>
    <property type="match status" value="1"/>
</dbReference>
<name>A0A1F6GTN8_9PROT</name>
<evidence type="ECO:0000256" key="6">
    <source>
        <dbReference type="ARBA" id="ARBA00023004"/>
    </source>
</evidence>
<dbReference type="PROSITE" id="PS51918">
    <property type="entry name" value="RADICAL_SAM"/>
    <property type="match status" value="1"/>
</dbReference>
<keyword evidence="7" id="KW-0411">Iron-sulfur</keyword>
<dbReference type="InterPro" id="IPR040064">
    <property type="entry name" value="MoaA-like"/>
</dbReference>
<dbReference type="SFLD" id="SFLDG01386">
    <property type="entry name" value="main_SPASM_domain-containing"/>
    <property type="match status" value="1"/>
</dbReference>
<dbReference type="SFLD" id="SFLDG01383">
    <property type="entry name" value="cyclic_pyranopterin_phosphate"/>
    <property type="match status" value="1"/>
</dbReference>
<sequence length="337" mass="36727">MAEVVLNRPWSRTFSTLRVSLTQACNQTCSYCVDPKASRAVSAELPPEQLALLVEWLHSSLGLHKIKLTGGEPLLGNRINRFLAALPPLAGVELGLTTNGQRLEEKLPLLESYGVRRINVSLDSLDPVRFNQIGGGRLELTLQGIEAALARGFSLKLNQVPMKGINDLDCMPLLEFALHRKMELRFIELMPMGHLQGEGFARLFYGLEELVANLGSRYKVTELMRPFGSTALLFAVSKRTKDLALEDRPVGSPQGRFGVIANHSRPFCGDCDRLRLSANGELVGCLSSGAKFDLKPLLSLPAPEAQSALRQILAQALATKQPLAFVGSDLGMKTIGG</sequence>
<keyword evidence="6" id="KW-0408">Iron</keyword>
<evidence type="ECO:0000256" key="10">
    <source>
        <dbReference type="ARBA" id="ARBA00023239"/>
    </source>
</evidence>
<keyword evidence="2" id="KW-0004">4Fe-4S</keyword>
<dbReference type="InterPro" id="IPR007197">
    <property type="entry name" value="rSAM"/>
</dbReference>
<dbReference type="SFLD" id="SFLDS00029">
    <property type="entry name" value="Radical_SAM"/>
    <property type="match status" value="1"/>
</dbReference>
<dbReference type="PANTHER" id="PTHR22960:SF0">
    <property type="entry name" value="MOLYBDENUM COFACTOR BIOSYNTHESIS PROTEIN 1"/>
    <property type="match status" value="1"/>
</dbReference>
<dbReference type="SFLD" id="SFLDG01067">
    <property type="entry name" value="SPASM/twitch_domain_containing"/>
    <property type="match status" value="1"/>
</dbReference>
<evidence type="ECO:0000256" key="2">
    <source>
        <dbReference type="ARBA" id="ARBA00022485"/>
    </source>
</evidence>
<proteinExistence type="predicted"/>
<dbReference type="InterPro" id="IPR058240">
    <property type="entry name" value="rSAM_sf"/>
</dbReference>
<keyword evidence="3" id="KW-0949">S-adenosyl-L-methionine</keyword>
<feature type="domain" description="Radical SAM core" evidence="11">
    <location>
        <begin position="9"/>
        <end position="233"/>
    </location>
</feature>
<evidence type="ECO:0000256" key="4">
    <source>
        <dbReference type="ARBA" id="ARBA00022723"/>
    </source>
</evidence>
<comment type="cofactor">
    <cofactor evidence="1">
        <name>[4Fe-4S] cluster</name>
        <dbReference type="ChEBI" id="CHEBI:49883"/>
    </cofactor>
</comment>
<dbReference type="GO" id="GO:0061798">
    <property type="term" value="F:GTP 3',8'-cyclase activity"/>
    <property type="evidence" value="ECO:0007669"/>
    <property type="project" value="TreeGrafter"/>
</dbReference>
<dbReference type="InterPro" id="IPR013785">
    <property type="entry name" value="Aldolase_TIM"/>
</dbReference>
<dbReference type="Proteomes" id="UP000177583">
    <property type="component" value="Unassembled WGS sequence"/>
</dbReference>